<protein>
    <submittedName>
        <fullName evidence="2">Uncharacterized protein</fullName>
    </submittedName>
</protein>
<gene>
    <name evidence="2" type="ORF">FB45DRAFT_74820</name>
</gene>
<keyword evidence="3" id="KW-1185">Reference proteome</keyword>
<keyword evidence="1" id="KW-0812">Transmembrane</keyword>
<evidence type="ECO:0000313" key="3">
    <source>
        <dbReference type="Proteomes" id="UP001221142"/>
    </source>
</evidence>
<dbReference type="Proteomes" id="UP001221142">
    <property type="component" value="Unassembled WGS sequence"/>
</dbReference>
<sequence length="92" mass="9883">MARMETDGCMYFGLIVLANFGNVLSFYVGDMLLVGLLSWFTTNLSIALLCRLMLNLHQAGAVGLTDTTDGGNITVSIGFATARTGDEDIDEE</sequence>
<comment type="caution">
    <text evidence="2">The sequence shown here is derived from an EMBL/GenBank/DDBJ whole genome shotgun (WGS) entry which is preliminary data.</text>
</comment>
<accession>A0AAD7BP52</accession>
<keyword evidence="1" id="KW-1133">Transmembrane helix</keyword>
<organism evidence="2 3">
    <name type="scientific">Roridomyces roridus</name>
    <dbReference type="NCBI Taxonomy" id="1738132"/>
    <lineage>
        <taxon>Eukaryota</taxon>
        <taxon>Fungi</taxon>
        <taxon>Dikarya</taxon>
        <taxon>Basidiomycota</taxon>
        <taxon>Agaricomycotina</taxon>
        <taxon>Agaricomycetes</taxon>
        <taxon>Agaricomycetidae</taxon>
        <taxon>Agaricales</taxon>
        <taxon>Marasmiineae</taxon>
        <taxon>Mycenaceae</taxon>
        <taxon>Roridomyces</taxon>
    </lineage>
</organism>
<reference evidence="2" key="1">
    <citation type="submission" date="2023-03" db="EMBL/GenBank/DDBJ databases">
        <title>Massive genome expansion in bonnet fungi (Mycena s.s.) driven by repeated elements and novel gene families across ecological guilds.</title>
        <authorList>
            <consortium name="Lawrence Berkeley National Laboratory"/>
            <person name="Harder C.B."/>
            <person name="Miyauchi S."/>
            <person name="Viragh M."/>
            <person name="Kuo A."/>
            <person name="Thoen E."/>
            <person name="Andreopoulos B."/>
            <person name="Lu D."/>
            <person name="Skrede I."/>
            <person name="Drula E."/>
            <person name="Henrissat B."/>
            <person name="Morin E."/>
            <person name="Kohler A."/>
            <person name="Barry K."/>
            <person name="LaButti K."/>
            <person name="Morin E."/>
            <person name="Salamov A."/>
            <person name="Lipzen A."/>
            <person name="Mereny Z."/>
            <person name="Hegedus B."/>
            <person name="Baldrian P."/>
            <person name="Stursova M."/>
            <person name="Weitz H."/>
            <person name="Taylor A."/>
            <person name="Grigoriev I.V."/>
            <person name="Nagy L.G."/>
            <person name="Martin F."/>
            <person name="Kauserud H."/>
        </authorList>
    </citation>
    <scope>NUCLEOTIDE SEQUENCE</scope>
    <source>
        <strain evidence="2">9284</strain>
    </source>
</reference>
<feature type="transmembrane region" description="Helical" evidence="1">
    <location>
        <begin position="9"/>
        <end position="28"/>
    </location>
</feature>
<evidence type="ECO:0000256" key="1">
    <source>
        <dbReference type="SAM" id="Phobius"/>
    </source>
</evidence>
<name>A0AAD7BP52_9AGAR</name>
<evidence type="ECO:0000313" key="2">
    <source>
        <dbReference type="EMBL" id="KAJ7626062.1"/>
    </source>
</evidence>
<dbReference type="EMBL" id="JARKIF010000012">
    <property type="protein sequence ID" value="KAJ7626062.1"/>
    <property type="molecule type" value="Genomic_DNA"/>
</dbReference>
<proteinExistence type="predicted"/>
<dbReference type="AlphaFoldDB" id="A0AAD7BP52"/>
<keyword evidence="1" id="KW-0472">Membrane</keyword>